<reference evidence="2 3" key="2">
    <citation type="submission" date="2015-05" db="EMBL/GenBank/DDBJ databases">
        <authorList>
            <person name="Morales-Cruz A."/>
            <person name="Amrine K.C."/>
            <person name="Cantu D."/>
        </authorList>
    </citation>
    <scope>NUCLEOTIDE SEQUENCE [LARGE SCALE GENOMIC DNA]</scope>
    <source>
        <strain evidence="2">UCRPC4</strain>
    </source>
</reference>
<name>A0A0G2H721_PHACM</name>
<sequence>MRIRTSEDPTAECSTSRLGSRRLSMADDDPRLVWSKVPYEYWIGRLSSCLDRYRAMNIMDTDVENEPFDETDGVKRAFRELEACCASEGAFASFRNFQDTFHLVEKGQSIAPDTRTLWPQSKEARDSIVAARLGPSRGHEPSISTSALPSFMSGQMAFPTLARPTGTGGQLPRSRTMESFKSVADGLRKVTNFGVEDGPSRSSFKEDKKAFAGKGKISRGRSRVSGGRKTSGTGTATAGSGSSMRKSSADVFKRIVADGAAKVRRLRRNLGGSGSPIDEIIESSATFGSSEEWMTEEECLIGIAK</sequence>
<evidence type="ECO:0000313" key="3">
    <source>
        <dbReference type="Proteomes" id="UP000053317"/>
    </source>
</evidence>
<reference evidence="2 3" key="1">
    <citation type="submission" date="2015-05" db="EMBL/GenBank/DDBJ databases">
        <title>Distinctive expansion of gene families associated with plant cell wall degradation and secondary metabolism in the genomes of grapevine trunk pathogens.</title>
        <authorList>
            <person name="Lawrence D.P."/>
            <person name="Travadon R."/>
            <person name="Rolshausen P.E."/>
            <person name="Baumgartner K."/>
        </authorList>
    </citation>
    <scope>NUCLEOTIDE SEQUENCE [LARGE SCALE GENOMIC DNA]</scope>
    <source>
        <strain evidence="2">UCRPC4</strain>
    </source>
</reference>
<evidence type="ECO:0000313" key="2">
    <source>
        <dbReference type="EMBL" id="KKY24440.1"/>
    </source>
</evidence>
<accession>A0A0G2H721</accession>
<protein>
    <submittedName>
        <fullName evidence="2">Uncharacterized protein</fullName>
    </submittedName>
</protein>
<gene>
    <name evidence="2" type="ORF">UCRPC4_g02398</name>
</gene>
<dbReference type="AlphaFoldDB" id="A0A0G2H721"/>
<feature type="region of interest" description="Disordered" evidence="1">
    <location>
        <begin position="192"/>
        <end position="245"/>
    </location>
</feature>
<organism evidence="2 3">
    <name type="scientific">Phaeomoniella chlamydospora</name>
    <name type="common">Phaeoacremonium chlamydosporum</name>
    <dbReference type="NCBI Taxonomy" id="158046"/>
    <lineage>
        <taxon>Eukaryota</taxon>
        <taxon>Fungi</taxon>
        <taxon>Dikarya</taxon>
        <taxon>Ascomycota</taxon>
        <taxon>Pezizomycotina</taxon>
        <taxon>Eurotiomycetes</taxon>
        <taxon>Chaetothyriomycetidae</taxon>
        <taxon>Phaeomoniellales</taxon>
        <taxon>Phaeomoniellaceae</taxon>
        <taxon>Phaeomoniella</taxon>
    </lineage>
</organism>
<feature type="compositionally biased region" description="Low complexity" evidence="1">
    <location>
        <begin position="223"/>
        <end position="243"/>
    </location>
</feature>
<dbReference type="Proteomes" id="UP000053317">
    <property type="component" value="Unassembled WGS sequence"/>
</dbReference>
<evidence type="ECO:0000256" key="1">
    <source>
        <dbReference type="SAM" id="MobiDB-lite"/>
    </source>
</evidence>
<proteinExistence type="predicted"/>
<dbReference type="EMBL" id="LCWF01000059">
    <property type="protein sequence ID" value="KKY24440.1"/>
    <property type="molecule type" value="Genomic_DNA"/>
</dbReference>
<keyword evidence="3" id="KW-1185">Reference proteome</keyword>
<comment type="caution">
    <text evidence="2">The sequence shown here is derived from an EMBL/GenBank/DDBJ whole genome shotgun (WGS) entry which is preliminary data.</text>
</comment>
<dbReference type="OrthoDB" id="3557758at2759"/>